<dbReference type="AlphaFoldDB" id="A0A285V8M0"/>
<protein>
    <submittedName>
        <fullName evidence="3">Uncharacterized protein</fullName>
    </submittedName>
</protein>
<dbReference type="RefSeq" id="WP_097195966.1">
    <property type="nucleotide sequence ID" value="NZ_OBQI01000004.1"/>
</dbReference>
<dbReference type="Proteomes" id="UP000219435">
    <property type="component" value="Unassembled WGS sequence"/>
</dbReference>
<evidence type="ECO:0000256" key="1">
    <source>
        <dbReference type="SAM" id="MobiDB-lite"/>
    </source>
</evidence>
<feature type="region of interest" description="Disordered" evidence="1">
    <location>
        <begin position="307"/>
        <end position="327"/>
    </location>
</feature>
<evidence type="ECO:0000313" key="3">
    <source>
        <dbReference type="EMBL" id="SOC50454.1"/>
    </source>
</evidence>
<keyword evidence="2" id="KW-0732">Signal</keyword>
<accession>A0A285V8M0</accession>
<gene>
    <name evidence="3" type="ORF">SAMN05660748_3202</name>
</gene>
<evidence type="ECO:0000313" key="4">
    <source>
        <dbReference type="Proteomes" id="UP000219435"/>
    </source>
</evidence>
<feature type="compositionally biased region" description="Polar residues" evidence="1">
    <location>
        <begin position="312"/>
        <end position="321"/>
    </location>
</feature>
<keyword evidence="4" id="KW-1185">Reference proteome</keyword>
<dbReference type="OrthoDB" id="5241786at2"/>
<dbReference type="EMBL" id="OBQI01000004">
    <property type="protein sequence ID" value="SOC50454.1"/>
    <property type="molecule type" value="Genomic_DNA"/>
</dbReference>
<organism evidence="3 4">
    <name type="scientific">Blastococcus aggregatus</name>
    <dbReference type="NCBI Taxonomy" id="38502"/>
    <lineage>
        <taxon>Bacteria</taxon>
        <taxon>Bacillati</taxon>
        <taxon>Actinomycetota</taxon>
        <taxon>Actinomycetes</taxon>
        <taxon>Geodermatophilales</taxon>
        <taxon>Geodermatophilaceae</taxon>
        <taxon>Blastococcus</taxon>
    </lineage>
</organism>
<evidence type="ECO:0000256" key="2">
    <source>
        <dbReference type="SAM" id="SignalP"/>
    </source>
</evidence>
<proteinExistence type="predicted"/>
<feature type="signal peptide" evidence="2">
    <location>
        <begin position="1"/>
        <end position="28"/>
    </location>
</feature>
<name>A0A285V8M0_9ACTN</name>
<reference evidence="4" key="1">
    <citation type="submission" date="2017-08" db="EMBL/GenBank/DDBJ databases">
        <authorList>
            <person name="Varghese N."/>
            <person name="Submissions S."/>
        </authorList>
    </citation>
    <scope>NUCLEOTIDE SEQUENCE [LARGE SCALE GENOMIC DNA]</scope>
    <source>
        <strain evidence="4">DSM 4725</strain>
    </source>
</reference>
<sequence>MRGSRPARGLGVLAALGLALHVSGATEAAFAVSTGTPVMSLSSASDWKPPIVSGAVVVKSEGGTPGFIRQGGSYQVYATVGDDPSSRPASGVGRVVVGITGLPPMDLVAVAPGVTYSHRTSPRTEAYAPAGSYTAWVRATDLATPGNTSAEYPLGVVVDNTAPAPTSVTVANGGTARRADAGDTVTFGWGEVLDPHSVVPGWTGAAMDVTVRITDSTATGGDVLTVWNAANTAQLPLGQIVLGGNYVTATTTFGASGAATRSRLSWAATPGTAFTVVLGPPDVAGNVVTSSTAGTVTWTPSTTVFDRAGNRSPATAVTESGTADRDF</sequence>
<feature type="chain" id="PRO_5039254638" evidence="2">
    <location>
        <begin position="29"/>
        <end position="327"/>
    </location>
</feature>